<feature type="domain" description="HTH gntR-type" evidence="4">
    <location>
        <begin position="14"/>
        <end position="81"/>
    </location>
</feature>
<protein>
    <submittedName>
        <fullName evidence="7">Unannotated protein</fullName>
    </submittedName>
</protein>
<evidence type="ECO:0000256" key="2">
    <source>
        <dbReference type="ARBA" id="ARBA00023125"/>
    </source>
</evidence>
<dbReference type="EMBL" id="CAEZWY010000025">
    <property type="protein sequence ID" value="CAB4667659.1"/>
    <property type="molecule type" value="Genomic_DNA"/>
</dbReference>
<keyword evidence="2" id="KW-0238">DNA-binding</keyword>
<organism evidence="7">
    <name type="scientific">freshwater metagenome</name>
    <dbReference type="NCBI Taxonomy" id="449393"/>
    <lineage>
        <taxon>unclassified sequences</taxon>
        <taxon>metagenomes</taxon>
        <taxon>ecological metagenomes</taxon>
    </lineage>
</organism>
<dbReference type="PANTHER" id="PTHR43537:SF24">
    <property type="entry name" value="GLUCONATE OPERON TRANSCRIPTIONAL REPRESSOR"/>
    <property type="match status" value="1"/>
</dbReference>
<evidence type="ECO:0000259" key="4">
    <source>
        <dbReference type="PROSITE" id="PS50949"/>
    </source>
</evidence>
<evidence type="ECO:0000313" key="10">
    <source>
        <dbReference type="EMBL" id="CAB4940648.1"/>
    </source>
</evidence>
<dbReference type="PANTHER" id="PTHR43537">
    <property type="entry name" value="TRANSCRIPTIONAL REGULATOR, GNTR FAMILY"/>
    <property type="match status" value="1"/>
</dbReference>
<sequence length="240" mass="27447">MALKPLGLGLASRRVLSDVVTDDLRDAIISHDLEPGRRIAEDELALQMGVSRGPIREALMRLDREGLVTIERHKGARVASWDDTDIQEIYSMRSALEVLAIEWACKNATASDLKAMEEILNVYSKLSEKQRTPREVSRLDLEFHTALFAAAHHERLFKTWEVLRSQIHAFLVYTWSQDGKINKVFLPQWGPDHKVFVEVIRNKQVEKAKETVLGHVERGLARVATHFVEEPKPKKRVAKR</sequence>
<dbReference type="EMBL" id="CAFBPL010000006">
    <property type="protein sequence ID" value="CAB5007821.1"/>
    <property type="molecule type" value="Genomic_DNA"/>
</dbReference>
<dbReference type="EMBL" id="CAEZUF010000013">
    <property type="protein sequence ID" value="CAB4586384.1"/>
    <property type="molecule type" value="Genomic_DNA"/>
</dbReference>
<dbReference type="PRINTS" id="PR00035">
    <property type="entry name" value="HTHGNTR"/>
</dbReference>
<gene>
    <name evidence="5" type="ORF">UFOPK1791_00266</name>
    <name evidence="6" type="ORF">UFOPK2312_00383</name>
    <name evidence="7" type="ORF">UFOPK2802_00358</name>
    <name evidence="8" type="ORF">UFOPK2982_00317</name>
    <name evidence="9" type="ORF">UFOPK3083_00321</name>
    <name evidence="10" type="ORF">UFOPK3783_00300</name>
    <name evidence="11" type="ORF">UFOPK3948_00061</name>
    <name evidence="12" type="ORF">UFOPK4113_00124</name>
    <name evidence="13" type="ORF">UFOPK4355_00392</name>
</gene>
<dbReference type="EMBL" id="CAFBNI010000018">
    <property type="protein sequence ID" value="CAB4940648.1"/>
    <property type="molecule type" value="Genomic_DNA"/>
</dbReference>
<dbReference type="EMBL" id="CAFAAE010000026">
    <property type="protein sequence ID" value="CAB4787607.1"/>
    <property type="molecule type" value="Genomic_DNA"/>
</dbReference>
<accession>A0A6J6SSS4</accession>
<dbReference type="InterPro" id="IPR000524">
    <property type="entry name" value="Tscrpt_reg_HTH_GntR"/>
</dbReference>
<dbReference type="InterPro" id="IPR036388">
    <property type="entry name" value="WH-like_DNA-bd_sf"/>
</dbReference>
<evidence type="ECO:0000313" key="5">
    <source>
        <dbReference type="EMBL" id="CAB4586384.1"/>
    </source>
</evidence>
<keyword evidence="3" id="KW-0804">Transcription</keyword>
<dbReference type="Pfam" id="PF00392">
    <property type="entry name" value="GntR"/>
    <property type="match status" value="1"/>
</dbReference>
<evidence type="ECO:0000313" key="13">
    <source>
        <dbReference type="EMBL" id="CAB5061878.1"/>
    </source>
</evidence>
<name>A0A6J6SSS4_9ZZZZ</name>
<dbReference type="AlphaFoldDB" id="A0A6J6SSS4"/>
<evidence type="ECO:0000256" key="1">
    <source>
        <dbReference type="ARBA" id="ARBA00023015"/>
    </source>
</evidence>
<keyword evidence="1" id="KW-0805">Transcription regulation</keyword>
<dbReference type="InterPro" id="IPR008920">
    <property type="entry name" value="TF_FadR/GntR_C"/>
</dbReference>
<evidence type="ECO:0000313" key="11">
    <source>
        <dbReference type="EMBL" id="CAB4970495.1"/>
    </source>
</evidence>
<evidence type="ECO:0000313" key="12">
    <source>
        <dbReference type="EMBL" id="CAB5007821.1"/>
    </source>
</evidence>
<evidence type="ECO:0000313" key="7">
    <source>
        <dbReference type="EMBL" id="CAB4738036.1"/>
    </source>
</evidence>
<dbReference type="CDD" id="cd07377">
    <property type="entry name" value="WHTH_GntR"/>
    <property type="match status" value="1"/>
</dbReference>
<dbReference type="EMBL" id="CAFAAT010000018">
    <property type="protein sequence ID" value="CAB4800509.1"/>
    <property type="molecule type" value="Genomic_DNA"/>
</dbReference>
<evidence type="ECO:0000256" key="3">
    <source>
        <dbReference type="ARBA" id="ARBA00023163"/>
    </source>
</evidence>
<reference evidence="7" key="1">
    <citation type="submission" date="2020-05" db="EMBL/GenBank/DDBJ databases">
        <authorList>
            <person name="Chiriac C."/>
            <person name="Salcher M."/>
            <person name="Ghai R."/>
            <person name="Kavagutti S V."/>
        </authorList>
    </citation>
    <scope>NUCLEOTIDE SEQUENCE</scope>
</reference>
<evidence type="ECO:0000313" key="8">
    <source>
        <dbReference type="EMBL" id="CAB4787607.1"/>
    </source>
</evidence>
<dbReference type="EMBL" id="CAFBOI010000003">
    <property type="protein sequence ID" value="CAB4970495.1"/>
    <property type="molecule type" value="Genomic_DNA"/>
</dbReference>
<dbReference type="InterPro" id="IPR011711">
    <property type="entry name" value="GntR_C"/>
</dbReference>
<dbReference type="InterPro" id="IPR036390">
    <property type="entry name" value="WH_DNA-bd_sf"/>
</dbReference>
<proteinExistence type="predicted"/>
<dbReference type="EMBL" id="CAFBQT010000031">
    <property type="protein sequence ID" value="CAB5061878.1"/>
    <property type="molecule type" value="Genomic_DNA"/>
</dbReference>
<dbReference type="PROSITE" id="PS50949">
    <property type="entry name" value="HTH_GNTR"/>
    <property type="match status" value="1"/>
</dbReference>
<dbReference type="Gene3D" id="1.20.120.530">
    <property type="entry name" value="GntR ligand-binding domain-like"/>
    <property type="match status" value="1"/>
</dbReference>
<dbReference type="GO" id="GO:0003700">
    <property type="term" value="F:DNA-binding transcription factor activity"/>
    <property type="evidence" value="ECO:0007669"/>
    <property type="project" value="InterPro"/>
</dbReference>
<dbReference type="EMBL" id="CAEZYX010000021">
    <property type="protein sequence ID" value="CAB4738036.1"/>
    <property type="molecule type" value="Genomic_DNA"/>
</dbReference>
<evidence type="ECO:0000313" key="6">
    <source>
        <dbReference type="EMBL" id="CAB4667659.1"/>
    </source>
</evidence>
<dbReference type="GO" id="GO:0003677">
    <property type="term" value="F:DNA binding"/>
    <property type="evidence" value="ECO:0007669"/>
    <property type="project" value="UniProtKB-KW"/>
</dbReference>
<dbReference type="SUPFAM" id="SSF48008">
    <property type="entry name" value="GntR ligand-binding domain-like"/>
    <property type="match status" value="1"/>
</dbReference>
<dbReference type="Gene3D" id="1.10.10.10">
    <property type="entry name" value="Winged helix-like DNA-binding domain superfamily/Winged helix DNA-binding domain"/>
    <property type="match status" value="1"/>
</dbReference>
<dbReference type="SUPFAM" id="SSF46785">
    <property type="entry name" value="Winged helix' DNA-binding domain"/>
    <property type="match status" value="1"/>
</dbReference>
<evidence type="ECO:0000313" key="9">
    <source>
        <dbReference type="EMBL" id="CAB4800509.1"/>
    </source>
</evidence>
<dbReference type="Pfam" id="PF07729">
    <property type="entry name" value="FCD"/>
    <property type="match status" value="1"/>
</dbReference>
<dbReference type="SMART" id="SM00895">
    <property type="entry name" value="FCD"/>
    <property type="match status" value="1"/>
</dbReference>
<dbReference type="SMART" id="SM00345">
    <property type="entry name" value="HTH_GNTR"/>
    <property type="match status" value="1"/>
</dbReference>